<feature type="coiled-coil region" evidence="1">
    <location>
        <begin position="236"/>
        <end position="267"/>
    </location>
</feature>
<protein>
    <recommendedName>
        <fullName evidence="4">Protein kinase domain-containing protein</fullName>
    </recommendedName>
</protein>
<gene>
    <name evidence="2" type="ORF">PSON_ATCC_30995.1.T0090083</name>
</gene>
<name>A0A8S1KLU7_9CILI</name>
<sequence length="331" mass="39737">MNGLDENFMRMQIFENQEQCLKFWNQVNRLENYNEKIRNKDSQYYVWIEFNFLKCVPLNILIDAIANKYLEVQNSQIKNISIEILKHFKKLKTQSILHGNILTKNIIIELQKNQFFDQSKNEMQIKNIYFTNYNFQQQTNDEQDIKNIFLILWRLIDSADSDANFIKAETLEEMTIENILISIQNLCIQDGRTKSTIKKIGSFLKQLIVETDYIQILSIKLKNIQPILKQNIDSIIENFINQKKEDNRNYNQLQQNLDQEISQNENDLIRNRIKSELEQQDQIIKEQKIFLDKLKKISLQNFVESVIQNSFQISKKQQNKYFYSQRRQLIK</sequence>
<evidence type="ECO:0000313" key="3">
    <source>
        <dbReference type="Proteomes" id="UP000692954"/>
    </source>
</evidence>
<organism evidence="2 3">
    <name type="scientific">Paramecium sonneborni</name>
    <dbReference type="NCBI Taxonomy" id="65129"/>
    <lineage>
        <taxon>Eukaryota</taxon>
        <taxon>Sar</taxon>
        <taxon>Alveolata</taxon>
        <taxon>Ciliophora</taxon>
        <taxon>Intramacronucleata</taxon>
        <taxon>Oligohymenophorea</taxon>
        <taxon>Peniculida</taxon>
        <taxon>Parameciidae</taxon>
        <taxon>Paramecium</taxon>
    </lineage>
</organism>
<proteinExistence type="predicted"/>
<reference evidence="2" key="1">
    <citation type="submission" date="2021-01" db="EMBL/GenBank/DDBJ databases">
        <authorList>
            <consortium name="Genoscope - CEA"/>
            <person name="William W."/>
        </authorList>
    </citation>
    <scope>NUCLEOTIDE SEQUENCE</scope>
</reference>
<dbReference type="AlphaFoldDB" id="A0A8S1KLU7"/>
<accession>A0A8S1KLU7</accession>
<dbReference type="EMBL" id="CAJJDN010000009">
    <property type="protein sequence ID" value="CAD8055123.1"/>
    <property type="molecule type" value="Genomic_DNA"/>
</dbReference>
<comment type="caution">
    <text evidence="2">The sequence shown here is derived from an EMBL/GenBank/DDBJ whole genome shotgun (WGS) entry which is preliminary data.</text>
</comment>
<evidence type="ECO:0000313" key="2">
    <source>
        <dbReference type="EMBL" id="CAD8055123.1"/>
    </source>
</evidence>
<keyword evidence="3" id="KW-1185">Reference proteome</keyword>
<evidence type="ECO:0000256" key="1">
    <source>
        <dbReference type="SAM" id="Coils"/>
    </source>
</evidence>
<dbReference type="OrthoDB" id="313025at2759"/>
<dbReference type="Proteomes" id="UP000692954">
    <property type="component" value="Unassembled WGS sequence"/>
</dbReference>
<evidence type="ECO:0008006" key="4">
    <source>
        <dbReference type="Google" id="ProtNLM"/>
    </source>
</evidence>
<keyword evidence="1" id="KW-0175">Coiled coil</keyword>